<name>A0ABT2EQ50_9BACT</name>
<evidence type="ECO:0000259" key="1">
    <source>
        <dbReference type="Pfam" id="PF11790"/>
    </source>
</evidence>
<dbReference type="InterPro" id="IPR017853">
    <property type="entry name" value="GH"/>
</dbReference>
<reference evidence="2 3" key="1">
    <citation type="submission" date="2022-08" db="EMBL/GenBank/DDBJ databases">
        <title>Bacterial and archaeal communities from various locations to study Microbial Dark Matter (Phase II).</title>
        <authorList>
            <person name="Stepanauskas R."/>
        </authorList>
    </citation>
    <scope>NUCLEOTIDE SEQUENCE [LARGE SCALE GENOMIC DNA]</scope>
    <source>
        <strain evidence="2 3">PD1</strain>
    </source>
</reference>
<dbReference type="Gene3D" id="3.20.20.80">
    <property type="entry name" value="Glycosidases"/>
    <property type="match status" value="1"/>
</dbReference>
<keyword evidence="3" id="KW-1185">Reference proteome</keyword>
<proteinExistence type="predicted"/>
<dbReference type="SUPFAM" id="SSF51445">
    <property type="entry name" value="(Trans)glycosidases"/>
    <property type="match status" value="1"/>
</dbReference>
<evidence type="ECO:0000313" key="3">
    <source>
        <dbReference type="Proteomes" id="UP001204798"/>
    </source>
</evidence>
<dbReference type="InterPro" id="IPR024655">
    <property type="entry name" value="Asl1_glyco_hydro_catalytic"/>
</dbReference>
<dbReference type="Proteomes" id="UP001204798">
    <property type="component" value="Unassembled WGS sequence"/>
</dbReference>
<dbReference type="PANTHER" id="PTHR12631:SF10">
    <property type="entry name" value="BETA-XYLOSIDASE-LIKE PROTEIN-RELATED"/>
    <property type="match status" value="1"/>
</dbReference>
<gene>
    <name evidence="2" type="ORF">M2350_001984</name>
</gene>
<dbReference type="Pfam" id="PF11790">
    <property type="entry name" value="Glyco_hydro_cc"/>
    <property type="match status" value="1"/>
</dbReference>
<organism evidence="2 3">
    <name type="scientific">Candidatus Fervidibacter sacchari</name>
    <dbReference type="NCBI Taxonomy" id="1448929"/>
    <lineage>
        <taxon>Bacteria</taxon>
        <taxon>Candidatus Fervidibacterota</taxon>
        <taxon>Candidatus Fervidibacter</taxon>
    </lineage>
</organism>
<feature type="domain" description="Asl1-like glycosyl hydrolase catalytic" evidence="1">
    <location>
        <begin position="409"/>
        <end position="563"/>
    </location>
</feature>
<dbReference type="RefSeq" id="WP_259096120.1">
    <property type="nucleotide sequence ID" value="NZ_CP130454.1"/>
</dbReference>
<sequence length="675" mass="77080">MVLPLAMLLVSGLPQGAVIVEDFEQPAEFRLGGMQIQLKSQLRLSEKDAFEGKRCAELHYKFEQVSGLQYLEVIAPHKLTEKPRKVSVAVRGDGSGNIVRIRFVDANGEWHQYDLGVLHFRGWKVLWTHLDTPHGYWGGDGNGRLDFPITFFSIVLDSLVRPSEGVVAFDAVTVYYGEEPKHPVEAKFEPANQWGYFWGKKDVPSGKLKLTCTGNQASAVEVSIRLLNHREEPIRQIWKGKVTVSPAKPFERSISLPLTRFGVYFIEVEVKAANFLPFVSQTSICWLPEPAPIWDESPFGVCTHFGQFKHKVPETLELINRMGATWIRDELYWSNVEREKGKFQFPEYYDAYMKAAGNLGIRPLIIFNYANRHYDNGLAPNTEEGRQAFARYCVELMNRYGQICRHWEVWNEPNIGFWQPKPNPEDYTNLLKTVYETVKKVDPKVTVVGVCTAGTDLRFIEEVLKRGGGKFMDAISVHPYRYPRSPEATGFVDEMKRLKDLLDKYGVGHLKVWLTEFGYPTHITGGTPQWLSAAYIVRTFLWALTLPFIERLFVYDFQDDGEDPTYNEHNFGLIRFDSSPKVGYAAFNTMVRMLYRKKFVRQVEIADGVVCLVFGSDDDEVWALWSADDKERKVSLNVPSKSVTIIDLMGDSRTVRPAKGQVTLTLTAEPIFVRP</sequence>
<protein>
    <recommendedName>
        <fullName evidence="1">Asl1-like glycosyl hydrolase catalytic domain-containing protein</fullName>
    </recommendedName>
</protein>
<dbReference type="PANTHER" id="PTHR12631">
    <property type="entry name" value="ALPHA-L-IDURONIDASE"/>
    <property type="match status" value="1"/>
</dbReference>
<comment type="caution">
    <text evidence="2">The sequence shown here is derived from an EMBL/GenBank/DDBJ whole genome shotgun (WGS) entry which is preliminary data.</text>
</comment>
<accession>A0ABT2EQ50</accession>
<dbReference type="EMBL" id="JANUCP010000003">
    <property type="protein sequence ID" value="MCS3919571.1"/>
    <property type="molecule type" value="Genomic_DNA"/>
</dbReference>
<evidence type="ECO:0000313" key="2">
    <source>
        <dbReference type="EMBL" id="MCS3919571.1"/>
    </source>
</evidence>
<dbReference type="InterPro" id="IPR051923">
    <property type="entry name" value="Glycosyl_Hydrolase_39"/>
</dbReference>